<proteinExistence type="predicted"/>
<dbReference type="GO" id="GO:0005886">
    <property type="term" value="C:plasma membrane"/>
    <property type="evidence" value="ECO:0007669"/>
    <property type="project" value="UniProtKB-SubCell"/>
</dbReference>
<evidence type="ECO:0000256" key="7">
    <source>
        <dbReference type="SAM" id="Phobius"/>
    </source>
</evidence>
<evidence type="ECO:0000313" key="9">
    <source>
        <dbReference type="EMBL" id="XBC52339.1"/>
    </source>
</evidence>
<feature type="transmembrane region" description="Helical" evidence="7">
    <location>
        <begin position="227"/>
        <end position="247"/>
    </location>
</feature>
<dbReference type="InterPro" id="IPR036259">
    <property type="entry name" value="MFS_trans_sf"/>
</dbReference>
<evidence type="ECO:0000256" key="1">
    <source>
        <dbReference type="ARBA" id="ARBA00004651"/>
    </source>
</evidence>
<feature type="transmembrane region" description="Helical" evidence="7">
    <location>
        <begin position="79"/>
        <end position="101"/>
    </location>
</feature>
<dbReference type="Pfam" id="PF07690">
    <property type="entry name" value="MFS_1"/>
    <property type="match status" value="1"/>
</dbReference>
<name>A0AB74TVY1_9LACT</name>
<feature type="transmembrane region" description="Helical" evidence="7">
    <location>
        <begin position="47"/>
        <end position="67"/>
    </location>
</feature>
<dbReference type="EMBL" id="CP142434">
    <property type="protein sequence ID" value="XBC47839.1"/>
    <property type="molecule type" value="Genomic_DNA"/>
</dbReference>
<organism evidence="8">
    <name type="scientific">Dolosigranulum savutiense</name>
    <dbReference type="NCBI Taxonomy" id="3110288"/>
    <lineage>
        <taxon>Bacteria</taxon>
        <taxon>Bacillati</taxon>
        <taxon>Bacillota</taxon>
        <taxon>Bacilli</taxon>
        <taxon>Lactobacillales</taxon>
        <taxon>Carnobacteriaceae</taxon>
        <taxon>Dolosigranulum</taxon>
    </lineage>
</organism>
<dbReference type="CDD" id="cd06173">
    <property type="entry name" value="MFS_MefA_like"/>
    <property type="match status" value="1"/>
</dbReference>
<feature type="transmembrane region" description="Helical" evidence="7">
    <location>
        <begin position="259"/>
        <end position="280"/>
    </location>
</feature>
<accession>A0AB74TVY1</accession>
<dbReference type="EMBL" id="CP142436">
    <property type="protein sequence ID" value="XBC52339.1"/>
    <property type="molecule type" value="Genomic_DNA"/>
</dbReference>
<reference evidence="8" key="1">
    <citation type="submission" date="2023-12" db="EMBL/GenBank/DDBJ databases">
        <title>Dolosigranulum savutii sp. nov. isolated from human upper respiratory samples collected in Botswana.</title>
        <authorList>
            <person name="Kelly M.S."/>
        </authorList>
    </citation>
    <scope>NUCLEOTIDE SEQUENCE</scope>
    <source>
        <strain evidence="9">MSK211</strain>
        <strain evidence="8">MSK312</strain>
    </source>
</reference>
<evidence type="ECO:0000256" key="5">
    <source>
        <dbReference type="ARBA" id="ARBA00022989"/>
    </source>
</evidence>
<dbReference type="GO" id="GO:0022857">
    <property type="term" value="F:transmembrane transporter activity"/>
    <property type="evidence" value="ECO:0007669"/>
    <property type="project" value="InterPro"/>
</dbReference>
<evidence type="ECO:0000256" key="4">
    <source>
        <dbReference type="ARBA" id="ARBA00022692"/>
    </source>
</evidence>
<keyword evidence="3" id="KW-1003">Cell membrane</keyword>
<comment type="subcellular location">
    <subcellularLocation>
        <location evidence="1">Cell membrane</location>
        <topology evidence="1">Multi-pass membrane protein</topology>
    </subcellularLocation>
</comment>
<dbReference type="InterPro" id="IPR011701">
    <property type="entry name" value="MFS"/>
</dbReference>
<keyword evidence="2" id="KW-0813">Transport</keyword>
<evidence type="ECO:0000256" key="2">
    <source>
        <dbReference type="ARBA" id="ARBA00022448"/>
    </source>
</evidence>
<keyword evidence="4 7" id="KW-0812">Transmembrane</keyword>
<gene>
    <name evidence="9" type="ORF">VUQ07_04515</name>
    <name evidence="8" type="ORF">VUQ09_00115</name>
</gene>
<evidence type="ECO:0000256" key="3">
    <source>
        <dbReference type="ARBA" id="ARBA00022475"/>
    </source>
</evidence>
<dbReference type="PANTHER" id="PTHR43266:SF7">
    <property type="entry name" value="TRANSPORTER, PUTATIVE-RELATED"/>
    <property type="match status" value="1"/>
</dbReference>
<feature type="transmembrane region" description="Helical" evidence="7">
    <location>
        <begin position="349"/>
        <end position="370"/>
    </location>
</feature>
<protein>
    <submittedName>
        <fullName evidence="8">MFS transporter</fullName>
    </submittedName>
</protein>
<evidence type="ECO:0000256" key="6">
    <source>
        <dbReference type="ARBA" id="ARBA00023136"/>
    </source>
</evidence>
<keyword evidence="6 7" id="KW-0472">Membrane</keyword>
<feature type="transmembrane region" description="Helical" evidence="7">
    <location>
        <begin position="285"/>
        <end position="304"/>
    </location>
</feature>
<dbReference type="SUPFAM" id="SSF103473">
    <property type="entry name" value="MFS general substrate transporter"/>
    <property type="match status" value="1"/>
</dbReference>
<dbReference type="RefSeq" id="WP_347297897.1">
    <property type="nucleotide sequence ID" value="NZ_CP142434.1"/>
</dbReference>
<dbReference type="PANTHER" id="PTHR43266">
    <property type="entry name" value="MACROLIDE-EFFLUX PROTEIN"/>
    <property type="match status" value="1"/>
</dbReference>
<feature type="transmembrane region" description="Helical" evidence="7">
    <location>
        <begin position="107"/>
        <end position="126"/>
    </location>
</feature>
<sequence length="377" mass="40883">MKQTLFNKNFISLWTWDLFTLLVVKLRGIIIPLVILNATSSSQTVASVSLVQQVVIFSLMIPVGAWVERRRKIKTAVIFRLLYGVGLFLLAVVLTVGGLHITLMTGLLVFVSVCGMVASTAFNAMIPQVAGRSKLLQANTYLEGAESIATLIGPAIGGYLLGSVGVSTALFIASGVSIISTICAMNLTFDDHHSHCQATATKKASFWRHSLEGFNYLRKYPQQVINTLIYCVLEFSTVYIEMSLLFYTTVNLNLSENSVGIIFSSAGIGTIVSLLMVNFFKHINWVKALMILLTGATLGTAIMIMSDNHYMIGLGMAIFDGSLAMGYIIQSTIHQGLSPDNILARAGSAYYLIGGLFSMIGTALQDSYLICLTDTSP</sequence>
<feature type="transmembrane region" description="Helical" evidence="7">
    <location>
        <begin position="12"/>
        <end position="35"/>
    </location>
</feature>
<feature type="transmembrane region" description="Helical" evidence="7">
    <location>
        <begin position="310"/>
        <end position="329"/>
    </location>
</feature>
<dbReference type="AlphaFoldDB" id="A0AB74TVY1"/>
<keyword evidence="5 7" id="KW-1133">Transmembrane helix</keyword>
<dbReference type="Gene3D" id="1.20.1250.20">
    <property type="entry name" value="MFS general substrate transporter like domains"/>
    <property type="match status" value="1"/>
</dbReference>
<evidence type="ECO:0000313" key="8">
    <source>
        <dbReference type="EMBL" id="XBC47839.1"/>
    </source>
</evidence>